<dbReference type="PANTHER" id="PTHR30349:SF90">
    <property type="entry name" value="TYROSINE RECOMBINASE XERD"/>
    <property type="match status" value="1"/>
</dbReference>
<evidence type="ECO:0000256" key="1">
    <source>
        <dbReference type="ARBA" id="ARBA00022908"/>
    </source>
</evidence>
<comment type="caution">
    <text evidence="7">The sequence shown here is derived from an EMBL/GenBank/DDBJ whole genome shotgun (WGS) entry which is preliminary data.</text>
</comment>
<evidence type="ECO:0000259" key="6">
    <source>
        <dbReference type="PROSITE" id="PS51900"/>
    </source>
</evidence>
<evidence type="ECO:0000313" key="7">
    <source>
        <dbReference type="EMBL" id="MFC4873638.1"/>
    </source>
</evidence>
<dbReference type="PROSITE" id="PS51898">
    <property type="entry name" value="TYR_RECOMBINASE"/>
    <property type="match status" value="1"/>
</dbReference>
<name>A0ABV9T5C7_9BACT</name>
<evidence type="ECO:0000256" key="2">
    <source>
        <dbReference type="ARBA" id="ARBA00023125"/>
    </source>
</evidence>
<dbReference type="InterPro" id="IPR002104">
    <property type="entry name" value="Integrase_catalytic"/>
</dbReference>
<sequence>MEPEKQTISELMNSCAQYFERESFSEARIGRYQTMWKTGIVRFMSERSILYYNAAVGEEYISTHIAGSIVTPLQRDFIRSVYVLSEFQAKGAVNKRRYHPLDRKLTGEIGGLMERFLLHLESLRRCRATVNGHRWYLYRFLVFIEGKHLFTVEVIREEHLLSFVSSVANTKICVVSSLRLFFGYLYDNRVIFHNPSEVLKHHRWGRKEKLPSVYTANEVLKIESSINRVDATGKRDYAMMLLATRLGLRASDIAHLSFENIIWESSTFTLSQFKTGKEIVLPLLADVGEALIDYLKYGRKRSESTRVFLYTRAPFTSMENAAVAGTLGRIVASSGVDTTGRKHGPHAMRHSLASRFLENRETIPVISEALGHRTTATTGSYLRIDLESLIQCALDVPDVTEEFYEQKGGVFYEGQV</sequence>
<dbReference type="InterPro" id="IPR044068">
    <property type="entry name" value="CB"/>
</dbReference>
<keyword evidence="3" id="KW-0233">DNA recombination</keyword>
<accession>A0ABV9T5C7</accession>
<dbReference type="SUPFAM" id="SSF56349">
    <property type="entry name" value="DNA breaking-rejoining enzymes"/>
    <property type="match status" value="1"/>
</dbReference>
<dbReference type="Gene3D" id="1.10.150.130">
    <property type="match status" value="1"/>
</dbReference>
<evidence type="ECO:0000259" key="5">
    <source>
        <dbReference type="PROSITE" id="PS51898"/>
    </source>
</evidence>
<keyword evidence="1" id="KW-0229">DNA integration</keyword>
<gene>
    <name evidence="7" type="ORF">ACFPFU_18190</name>
</gene>
<dbReference type="InterPro" id="IPR013762">
    <property type="entry name" value="Integrase-like_cat_sf"/>
</dbReference>
<organism evidence="7 8">
    <name type="scientific">Negadavirga shengliensis</name>
    <dbReference type="NCBI Taxonomy" id="1389218"/>
    <lineage>
        <taxon>Bacteria</taxon>
        <taxon>Pseudomonadati</taxon>
        <taxon>Bacteroidota</taxon>
        <taxon>Cytophagia</taxon>
        <taxon>Cytophagales</taxon>
        <taxon>Cyclobacteriaceae</taxon>
        <taxon>Negadavirga</taxon>
    </lineage>
</organism>
<dbReference type="Proteomes" id="UP001595818">
    <property type="component" value="Unassembled WGS sequence"/>
</dbReference>
<keyword evidence="8" id="KW-1185">Reference proteome</keyword>
<dbReference type="EMBL" id="JBHSJJ010000011">
    <property type="protein sequence ID" value="MFC4873638.1"/>
    <property type="molecule type" value="Genomic_DNA"/>
</dbReference>
<proteinExistence type="predicted"/>
<evidence type="ECO:0000256" key="4">
    <source>
        <dbReference type="PROSITE-ProRule" id="PRU01248"/>
    </source>
</evidence>
<dbReference type="PROSITE" id="PS51900">
    <property type="entry name" value="CB"/>
    <property type="match status" value="1"/>
</dbReference>
<feature type="domain" description="Tyr recombinase" evidence="5">
    <location>
        <begin position="209"/>
        <end position="394"/>
    </location>
</feature>
<dbReference type="InterPro" id="IPR050090">
    <property type="entry name" value="Tyrosine_recombinase_XerCD"/>
</dbReference>
<reference evidence="8" key="1">
    <citation type="journal article" date="2019" name="Int. J. Syst. Evol. Microbiol.">
        <title>The Global Catalogue of Microorganisms (GCM) 10K type strain sequencing project: providing services to taxonomists for standard genome sequencing and annotation.</title>
        <authorList>
            <consortium name="The Broad Institute Genomics Platform"/>
            <consortium name="The Broad Institute Genome Sequencing Center for Infectious Disease"/>
            <person name="Wu L."/>
            <person name="Ma J."/>
        </authorList>
    </citation>
    <scope>NUCLEOTIDE SEQUENCE [LARGE SCALE GENOMIC DNA]</scope>
    <source>
        <strain evidence="8">CGMCC 4.7466</strain>
    </source>
</reference>
<keyword evidence="2 4" id="KW-0238">DNA-binding</keyword>
<evidence type="ECO:0000256" key="3">
    <source>
        <dbReference type="ARBA" id="ARBA00023172"/>
    </source>
</evidence>
<dbReference type="InterPro" id="IPR010998">
    <property type="entry name" value="Integrase_recombinase_N"/>
</dbReference>
<dbReference type="CDD" id="cd01188">
    <property type="entry name" value="INT_RitA_C_like"/>
    <property type="match status" value="1"/>
</dbReference>
<evidence type="ECO:0000313" key="8">
    <source>
        <dbReference type="Proteomes" id="UP001595818"/>
    </source>
</evidence>
<dbReference type="InterPro" id="IPR011010">
    <property type="entry name" value="DNA_brk_join_enz"/>
</dbReference>
<dbReference type="RefSeq" id="WP_377066685.1">
    <property type="nucleotide sequence ID" value="NZ_JBHSJJ010000011.1"/>
</dbReference>
<dbReference type="Pfam" id="PF00589">
    <property type="entry name" value="Phage_integrase"/>
    <property type="match status" value="1"/>
</dbReference>
<dbReference type="PANTHER" id="PTHR30349">
    <property type="entry name" value="PHAGE INTEGRASE-RELATED"/>
    <property type="match status" value="1"/>
</dbReference>
<protein>
    <submittedName>
        <fullName evidence="7">Tyrosine-type recombinase/integrase</fullName>
    </submittedName>
</protein>
<dbReference type="Gene3D" id="1.10.443.10">
    <property type="entry name" value="Intergrase catalytic core"/>
    <property type="match status" value="1"/>
</dbReference>
<feature type="domain" description="Core-binding (CB)" evidence="6">
    <location>
        <begin position="107"/>
        <end position="186"/>
    </location>
</feature>